<evidence type="ECO:0000259" key="2">
    <source>
        <dbReference type="Pfam" id="PF00296"/>
    </source>
</evidence>
<dbReference type="GO" id="GO:0016705">
    <property type="term" value="F:oxidoreductase activity, acting on paired donors, with incorporation or reduction of molecular oxygen"/>
    <property type="evidence" value="ECO:0007669"/>
    <property type="project" value="InterPro"/>
</dbReference>
<dbReference type="EMBL" id="JAJJVO010000074">
    <property type="protein sequence ID" value="MCC9273590.1"/>
    <property type="molecule type" value="Genomic_DNA"/>
</dbReference>
<reference evidence="3" key="2">
    <citation type="submission" date="2021-11" db="EMBL/GenBank/DDBJ databases">
        <authorList>
            <person name="Gilroy R."/>
        </authorList>
    </citation>
    <scope>NUCLEOTIDE SEQUENCE</scope>
    <source>
        <strain evidence="3">150</strain>
    </source>
</reference>
<comment type="similarity">
    <text evidence="1">To bacterial alkanal monooxygenase alpha and beta chains.</text>
</comment>
<dbReference type="Gene3D" id="3.20.20.30">
    <property type="entry name" value="Luciferase-like domain"/>
    <property type="match status" value="1"/>
</dbReference>
<dbReference type="Pfam" id="PF00296">
    <property type="entry name" value="Bac_luciferase"/>
    <property type="match status" value="1"/>
</dbReference>
<accession>A0A9E3ZSH9</accession>
<feature type="domain" description="Luciferase-like" evidence="2">
    <location>
        <begin position="1"/>
        <end position="295"/>
    </location>
</feature>
<gene>
    <name evidence="3" type="ORF">K8V42_04790</name>
</gene>
<evidence type="ECO:0000313" key="4">
    <source>
        <dbReference type="Proteomes" id="UP000813384"/>
    </source>
</evidence>
<reference evidence="3" key="1">
    <citation type="journal article" date="2021" name="PeerJ">
        <title>Extensive microbial diversity within the chicken gut microbiome revealed by metagenomics and culture.</title>
        <authorList>
            <person name="Gilroy R."/>
            <person name="Ravi A."/>
            <person name="Getino M."/>
            <person name="Pursley I."/>
            <person name="Horton D.L."/>
            <person name="Alikhan N.F."/>
            <person name="Baker D."/>
            <person name="Gharbi K."/>
            <person name="Hall N."/>
            <person name="Watson M."/>
            <person name="Adriaenssens E.M."/>
            <person name="Foster-Nyarko E."/>
            <person name="Jarju S."/>
            <person name="Secka A."/>
            <person name="Antonio M."/>
            <person name="Oren A."/>
            <person name="Chaudhuri R.R."/>
            <person name="La Ragione R."/>
            <person name="Hildebrand F."/>
            <person name="Pallen M.J."/>
        </authorList>
    </citation>
    <scope>NUCLEOTIDE SEQUENCE</scope>
    <source>
        <strain evidence="3">150</strain>
    </source>
</reference>
<dbReference type="GO" id="GO:0005829">
    <property type="term" value="C:cytosol"/>
    <property type="evidence" value="ECO:0007669"/>
    <property type="project" value="TreeGrafter"/>
</dbReference>
<dbReference type="InterPro" id="IPR036661">
    <property type="entry name" value="Luciferase-like_sf"/>
</dbReference>
<dbReference type="Proteomes" id="UP000813384">
    <property type="component" value="Unassembled WGS sequence"/>
</dbReference>
<evidence type="ECO:0000313" key="3">
    <source>
        <dbReference type="EMBL" id="MCC9273590.1"/>
    </source>
</evidence>
<sequence length="329" mass="36403">MKLSVLDQGIIAKGETAEQALAQTVALAKAVDELGYHRIWYSEHHSSRGLASTAPEIVVAHIASVTKNIRVGTGGVMLMHYAPYKVAEVFNTLATLHPHRIDLGIGRAPGGDYGAMLALSQGKRPELDNIYEKIEETLQYMNQKHPNTQAFAGPIASSLPETWLLGSSGNSARQAAELGMGYSYAHFIGGQLETTIFEQYRHHFTPSYFMKPPQMNVGYATITADSKEEAEFEAASLDLMFLNIEKGISGPLVSPEEALSRSYSEMDKMRIEANRRRMIVGTTKEVAETLRQNEQKYGIQEAMIVAIHYSRTSRLKTYQSLAKEFGLLS</sequence>
<dbReference type="PANTHER" id="PTHR30137:SF6">
    <property type="entry name" value="LUCIFERASE-LIKE MONOOXYGENASE"/>
    <property type="match status" value="1"/>
</dbReference>
<protein>
    <submittedName>
        <fullName evidence="3">LLM class flavin-dependent oxidoreductase</fullName>
    </submittedName>
</protein>
<dbReference type="NCBIfam" id="TIGR03558">
    <property type="entry name" value="oxido_grp_1"/>
    <property type="match status" value="1"/>
</dbReference>
<dbReference type="SUPFAM" id="SSF51679">
    <property type="entry name" value="Bacterial luciferase-like"/>
    <property type="match status" value="1"/>
</dbReference>
<comment type="caution">
    <text evidence="3">The sequence shown here is derived from an EMBL/GenBank/DDBJ whole genome shotgun (WGS) entry which is preliminary data.</text>
</comment>
<dbReference type="InterPro" id="IPR011251">
    <property type="entry name" value="Luciferase-like_dom"/>
</dbReference>
<dbReference type="InterPro" id="IPR019949">
    <property type="entry name" value="CmoO-like"/>
</dbReference>
<organism evidence="3 4">
    <name type="scientific">Enterococcus aquimarinus</name>
    <dbReference type="NCBI Taxonomy" id="328396"/>
    <lineage>
        <taxon>Bacteria</taxon>
        <taxon>Bacillati</taxon>
        <taxon>Bacillota</taxon>
        <taxon>Bacilli</taxon>
        <taxon>Lactobacillales</taxon>
        <taxon>Enterococcaceae</taxon>
        <taxon>Enterococcus</taxon>
    </lineage>
</organism>
<evidence type="ECO:0000256" key="1">
    <source>
        <dbReference type="ARBA" id="ARBA00007789"/>
    </source>
</evidence>
<dbReference type="AlphaFoldDB" id="A0A9E3ZSH9"/>
<dbReference type="FunFam" id="3.20.20.30:FF:000002">
    <property type="entry name" value="LLM class flavin-dependent oxidoreductase"/>
    <property type="match status" value="1"/>
</dbReference>
<dbReference type="CDD" id="cd00347">
    <property type="entry name" value="Flavin_utilizing_monoxygenases"/>
    <property type="match status" value="1"/>
</dbReference>
<proteinExistence type="predicted"/>
<name>A0A9E3ZSH9_9ENTE</name>
<dbReference type="InterPro" id="IPR050766">
    <property type="entry name" value="Bact_Lucif_Oxidored"/>
</dbReference>
<dbReference type="PANTHER" id="PTHR30137">
    <property type="entry name" value="LUCIFERASE-LIKE MONOOXYGENASE"/>
    <property type="match status" value="1"/>
</dbReference>